<dbReference type="PROSITE" id="PS51720">
    <property type="entry name" value="G_AIG1"/>
    <property type="match status" value="1"/>
</dbReference>
<dbReference type="SUPFAM" id="SSF52540">
    <property type="entry name" value="P-loop containing nucleoside triphosphate hydrolases"/>
    <property type="match status" value="1"/>
</dbReference>
<name>A0A672GCS4_SALFA</name>
<reference evidence="6" key="1">
    <citation type="submission" date="2019-06" db="EMBL/GenBank/DDBJ databases">
        <authorList>
            <consortium name="Wellcome Sanger Institute Data Sharing"/>
        </authorList>
    </citation>
    <scope>NUCLEOTIDE SEQUENCE [LARGE SCALE GENOMIC DNA]</scope>
</reference>
<gene>
    <name evidence="6" type="primary">LOC115390625</name>
</gene>
<dbReference type="Proteomes" id="UP000472267">
    <property type="component" value="Chromosome 6"/>
</dbReference>
<reference evidence="6" key="3">
    <citation type="submission" date="2025-09" db="UniProtKB">
        <authorList>
            <consortium name="Ensembl"/>
        </authorList>
    </citation>
    <scope>IDENTIFICATION</scope>
</reference>
<organism evidence="6 7">
    <name type="scientific">Salarias fasciatus</name>
    <name type="common">Jewelled blenny</name>
    <name type="synonym">Blennius fasciatus</name>
    <dbReference type="NCBI Taxonomy" id="181472"/>
    <lineage>
        <taxon>Eukaryota</taxon>
        <taxon>Metazoa</taxon>
        <taxon>Chordata</taxon>
        <taxon>Craniata</taxon>
        <taxon>Vertebrata</taxon>
        <taxon>Euteleostomi</taxon>
        <taxon>Actinopterygii</taxon>
        <taxon>Neopterygii</taxon>
        <taxon>Teleostei</taxon>
        <taxon>Neoteleostei</taxon>
        <taxon>Acanthomorphata</taxon>
        <taxon>Ovalentaria</taxon>
        <taxon>Blenniimorphae</taxon>
        <taxon>Blenniiformes</taxon>
        <taxon>Blennioidei</taxon>
        <taxon>Blenniidae</taxon>
        <taxon>Salariinae</taxon>
        <taxon>Salarias</taxon>
    </lineage>
</organism>
<feature type="region of interest" description="Disordered" evidence="4">
    <location>
        <begin position="335"/>
        <end position="391"/>
    </location>
</feature>
<dbReference type="CDD" id="cd01852">
    <property type="entry name" value="AIG1"/>
    <property type="match status" value="1"/>
</dbReference>
<dbReference type="InterPro" id="IPR045058">
    <property type="entry name" value="GIMA/IAN/Toc"/>
</dbReference>
<dbReference type="PANTHER" id="PTHR10903:SF112">
    <property type="entry name" value="SI:CH211-113E8.5"/>
    <property type="match status" value="1"/>
</dbReference>
<evidence type="ECO:0000313" key="7">
    <source>
        <dbReference type="Proteomes" id="UP000472267"/>
    </source>
</evidence>
<dbReference type="Ensembl" id="ENSSFAT00005016735.1">
    <property type="protein sequence ID" value="ENSSFAP00005016092.1"/>
    <property type="gene ID" value="ENSSFAG00005008552.1"/>
</dbReference>
<keyword evidence="2" id="KW-0547">Nucleotide-binding</keyword>
<evidence type="ECO:0000256" key="3">
    <source>
        <dbReference type="ARBA" id="ARBA00023134"/>
    </source>
</evidence>
<evidence type="ECO:0000256" key="4">
    <source>
        <dbReference type="SAM" id="MobiDB-lite"/>
    </source>
</evidence>
<keyword evidence="7" id="KW-1185">Reference proteome</keyword>
<evidence type="ECO:0000256" key="2">
    <source>
        <dbReference type="ARBA" id="ARBA00022741"/>
    </source>
</evidence>
<sequence length="441" mass="51768">MIDSDLNSACKVQGENDFQFHCDGESALGGFPELNKSSRHSVTSQFAAQLTDLQIDTSLLHLSLDPHCFNQNTANFSNPAMPRNFRKPRRTNTSDSYFTNNNELRIVMVGKTGVGKSASGNTILGRKCFESKCSPKSLTEDCSKGEATVSGQQVAVIDTPGLSDTRFDMEKTTKAISQCFSYASPGPHIFLVVIRLTRFTEEEQQTVQRIQEIFGQAADKYCMVLFTGGDDLDSTIEEFLAESPELQELVSRCNNQYHVFNNRNEDRSQVQELLQKIRKVVQKNGGSHYTNEMFQEAERAIQEEKKRILEEKEEKIRKEREEMERKLQEKYDKEMQRIKRELHTEREKERKEREKERKREREETEREREEMKREREREREERKREREEADQKIQRVTQELQVVKQQEMNRELELARRSHFERVVERVYIREHSEVVMCAVM</sequence>
<reference evidence="6" key="2">
    <citation type="submission" date="2025-08" db="UniProtKB">
        <authorList>
            <consortium name="Ensembl"/>
        </authorList>
    </citation>
    <scope>IDENTIFICATION</scope>
</reference>
<dbReference type="Pfam" id="PF04548">
    <property type="entry name" value="AIG1"/>
    <property type="match status" value="1"/>
</dbReference>
<dbReference type="InterPro" id="IPR006703">
    <property type="entry name" value="G_AIG1"/>
</dbReference>
<dbReference type="FunFam" id="3.40.50.300:FF:000366">
    <property type="entry name" value="GTPase, IMAP family member 2"/>
    <property type="match status" value="1"/>
</dbReference>
<dbReference type="InterPro" id="IPR027417">
    <property type="entry name" value="P-loop_NTPase"/>
</dbReference>
<evidence type="ECO:0000313" key="6">
    <source>
        <dbReference type="Ensembl" id="ENSSFAP00005016092.1"/>
    </source>
</evidence>
<evidence type="ECO:0000256" key="1">
    <source>
        <dbReference type="ARBA" id="ARBA00008535"/>
    </source>
</evidence>
<accession>A0A672GCS4</accession>
<dbReference type="AlphaFoldDB" id="A0A672GCS4"/>
<keyword evidence="3" id="KW-0342">GTP-binding</keyword>
<protein>
    <recommendedName>
        <fullName evidence="5">AIG1-type G domain-containing protein</fullName>
    </recommendedName>
</protein>
<evidence type="ECO:0000259" key="5">
    <source>
        <dbReference type="PROSITE" id="PS51720"/>
    </source>
</evidence>
<dbReference type="PANTHER" id="PTHR10903">
    <property type="entry name" value="GTPASE, IMAP FAMILY MEMBER-RELATED"/>
    <property type="match status" value="1"/>
</dbReference>
<proteinExistence type="inferred from homology"/>
<comment type="similarity">
    <text evidence="1">Belongs to the TRAFAC class TrmE-Era-EngA-EngB-Septin-like GTPase superfamily. AIG1/Toc34/Toc159-like paraseptin GTPase family. IAN subfamily.</text>
</comment>
<dbReference type="GO" id="GO:0005525">
    <property type="term" value="F:GTP binding"/>
    <property type="evidence" value="ECO:0007669"/>
    <property type="project" value="UniProtKB-KW"/>
</dbReference>
<dbReference type="InParanoid" id="A0A672GCS4"/>
<dbReference type="Gene3D" id="3.40.50.300">
    <property type="entry name" value="P-loop containing nucleotide triphosphate hydrolases"/>
    <property type="match status" value="1"/>
</dbReference>
<feature type="domain" description="AIG1-type G" evidence="5">
    <location>
        <begin position="101"/>
        <end position="298"/>
    </location>
</feature>